<comment type="caution">
    <text evidence="1">The sequence shown here is derived from an EMBL/GenBank/DDBJ whole genome shotgun (WGS) entry which is preliminary data.</text>
</comment>
<dbReference type="EMBL" id="VSSR01000090">
    <property type="protein sequence ID" value="TYL72074.1"/>
    <property type="molecule type" value="Genomic_DNA"/>
</dbReference>
<dbReference type="RefSeq" id="WP_148756273.1">
    <property type="nucleotide sequence ID" value="NZ_VSSR01000090.1"/>
</dbReference>
<keyword evidence="2" id="KW-1185">Reference proteome</keyword>
<gene>
    <name evidence="1" type="ORF">FXB38_39305</name>
</gene>
<protein>
    <submittedName>
        <fullName evidence="1">Uncharacterized protein</fullName>
    </submittedName>
</protein>
<sequence>MIKHSTDGLLFFEGREIRIAAYSVSRTHAQIHAEGMGLLPIEFYITFDGFLTVAKSRLVWRWEDDISVIFERWLDIRQRLVIEDRAGFSRTDF</sequence>
<accession>A0A5S4VZQ0</accession>
<organism evidence="1 2">
    <name type="scientific">Bradyrhizobium cytisi</name>
    <dbReference type="NCBI Taxonomy" id="515489"/>
    <lineage>
        <taxon>Bacteria</taxon>
        <taxon>Pseudomonadati</taxon>
        <taxon>Pseudomonadota</taxon>
        <taxon>Alphaproteobacteria</taxon>
        <taxon>Hyphomicrobiales</taxon>
        <taxon>Nitrobacteraceae</taxon>
        <taxon>Bradyrhizobium</taxon>
    </lineage>
</organism>
<proteinExistence type="predicted"/>
<dbReference type="AlphaFoldDB" id="A0A5S4VZQ0"/>
<dbReference type="OrthoDB" id="8239203at2"/>
<dbReference type="Proteomes" id="UP000324853">
    <property type="component" value="Unassembled WGS sequence"/>
</dbReference>
<evidence type="ECO:0000313" key="1">
    <source>
        <dbReference type="EMBL" id="TYL72074.1"/>
    </source>
</evidence>
<name>A0A5S4VZQ0_9BRAD</name>
<reference evidence="1 2" key="1">
    <citation type="submission" date="2019-08" db="EMBL/GenBank/DDBJ databases">
        <title>Bradyrhizobium hipponensis sp. nov., a rhizobium isolated from a Lupinus angustifolius root nodule in Tunisia.</title>
        <authorList>
            <person name="Off K."/>
            <person name="Rejili M."/>
            <person name="Mars M."/>
            <person name="Brachmann A."/>
            <person name="Marin M."/>
        </authorList>
    </citation>
    <scope>NUCLEOTIDE SEQUENCE [LARGE SCALE GENOMIC DNA]</scope>
    <source>
        <strain evidence="1 2">CTAW11</strain>
    </source>
</reference>
<evidence type="ECO:0000313" key="2">
    <source>
        <dbReference type="Proteomes" id="UP000324853"/>
    </source>
</evidence>